<gene>
    <name evidence="4" type="ORF">QBZ16_005219</name>
</gene>
<evidence type="ECO:0000313" key="5">
    <source>
        <dbReference type="Proteomes" id="UP001255856"/>
    </source>
</evidence>
<dbReference type="AlphaFoldDB" id="A0AAD9IG55"/>
<sequence length="379" mass="39866">MPTALVWTPEEDDQLQRLVDQHGSKKWSLIASKLRSKSSKQCRRRWKNYLSINAKNCSWSTEEDAQLLAAHAELGNRWTEISKIFGDRTDNAVKNRYHALARKHPSLSGAGGLKRARQPGTPSEGSLSLGGADDGAGRHHHARHGYGGVREAVMLSPWELQLAQQVNAMAAPVHIDVVSGPGYGGGAQAADTHHHGGGGGGGYQAAAPSSNGGGARLPTRWSRASWRHLLEGLGLEASGPGAGGPGGEQAAVADLISWLSTSLPAPNLATPPPEREEDSAARPPLTRRASQEQRGGGGGGESLTEDHIGLLRRLVSRSVEARGGSLEISRLLSIDLEPSRKDTASGRGFVAALRPAPAHARVLALPHGAVAGDVPGRLL</sequence>
<evidence type="ECO:0000256" key="1">
    <source>
        <dbReference type="SAM" id="MobiDB-lite"/>
    </source>
</evidence>
<dbReference type="EMBL" id="JASFZW010000008">
    <property type="protein sequence ID" value="KAK2076991.1"/>
    <property type="molecule type" value="Genomic_DNA"/>
</dbReference>
<dbReference type="SUPFAM" id="SSF46689">
    <property type="entry name" value="Homeodomain-like"/>
    <property type="match status" value="1"/>
</dbReference>
<dbReference type="PANTHER" id="PTHR45614">
    <property type="entry name" value="MYB PROTEIN-RELATED"/>
    <property type="match status" value="1"/>
</dbReference>
<protein>
    <submittedName>
        <fullName evidence="4">Uncharacterized protein</fullName>
    </submittedName>
</protein>
<dbReference type="InterPro" id="IPR050560">
    <property type="entry name" value="MYB_TF"/>
</dbReference>
<name>A0AAD9IG55_PROWI</name>
<comment type="caution">
    <text evidence="4">The sequence shown here is derived from an EMBL/GenBank/DDBJ whole genome shotgun (WGS) entry which is preliminary data.</text>
</comment>
<feature type="region of interest" description="Disordered" evidence="1">
    <location>
        <begin position="186"/>
        <end position="217"/>
    </location>
</feature>
<dbReference type="PROSITE" id="PS50090">
    <property type="entry name" value="MYB_LIKE"/>
    <property type="match status" value="2"/>
</dbReference>
<feature type="region of interest" description="Disordered" evidence="1">
    <location>
        <begin position="104"/>
        <end position="143"/>
    </location>
</feature>
<dbReference type="GO" id="GO:0000978">
    <property type="term" value="F:RNA polymerase II cis-regulatory region sequence-specific DNA binding"/>
    <property type="evidence" value="ECO:0007669"/>
    <property type="project" value="TreeGrafter"/>
</dbReference>
<reference evidence="4" key="1">
    <citation type="submission" date="2021-01" db="EMBL/GenBank/DDBJ databases">
        <authorList>
            <person name="Eckstrom K.M.E."/>
        </authorList>
    </citation>
    <scope>NUCLEOTIDE SEQUENCE</scope>
    <source>
        <strain evidence="4">UVCC 0001</strain>
    </source>
</reference>
<proteinExistence type="predicted"/>
<dbReference type="CDD" id="cd00167">
    <property type="entry name" value="SANT"/>
    <property type="match status" value="2"/>
</dbReference>
<dbReference type="SMART" id="SM00717">
    <property type="entry name" value="SANT"/>
    <property type="match status" value="2"/>
</dbReference>
<evidence type="ECO:0000313" key="4">
    <source>
        <dbReference type="EMBL" id="KAK2076991.1"/>
    </source>
</evidence>
<dbReference type="Gene3D" id="1.10.10.60">
    <property type="entry name" value="Homeodomain-like"/>
    <property type="match status" value="2"/>
</dbReference>
<evidence type="ECO:0000259" key="2">
    <source>
        <dbReference type="PROSITE" id="PS50090"/>
    </source>
</evidence>
<feature type="domain" description="HTH myb-type" evidence="3">
    <location>
        <begin position="55"/>
        <end position="105"/>
    </location>
</feature>
<organism evidence="4 5">
    <name type="scientific">Prototheca wickerhamii</name>
    <dbReference type="NCBI Taxonomy" id="3111"/>
    <lineage>
        <taxon>Eukaryota</taxon>
        <taxon>Viridiplantae</taxon>
        <taxon>Chlorophyta</taxon>
        <taxon>core chlorophytes</taxon>
        <taxon>Trebouxiophyceae</taxon>
        <taxon>Chlorellales</taxon>
        <taxon>Chlorellaceae</taxon>
        <taxon>Prototheca</taxon>
    </lineage>
</organism>
<dbReference type="PANTHER" id="PTHR45614:SF76">
    <property type="entry name" value="TRANSCRIPTION FACTOR MYB124"/>
    <property type="match status" value="1"/>
</dbReference>
<feature type="domain" description="Myb-like" evidence="2">
    <location>
        <begin position="51"/>
        <end position="101"/>
    </location>
</feature>
<evidence type="ECO:0000259" key="3">
    <source>
        <dbReference type="PROSITE" id="PS51294"/>
    </source>
</evidence>
<dbReference type="PROSITE" id="PS51294">
    <property type="entry name" value="HTH_MYB"/>
    <property type="match status" value="2"/>
</dbReference>
<feature type="domain" description="Myb-like" evidence="2">
    <location>
        <begin position="7"/>
        <end position="50"/>
    </location>
</feature>
<dbReference type="InterPro" id="IPR001005">
    <property type="entry name" value="SANT/Myb"/>
</dbReference>
<dbReference type="GO" id="GO:0000981">
    <property type="term" value="F:DNA-binding transcription factor activity, RNA polymerase II-specific"/>
    <property type="evidence" value="ECO:0007669"/>
    <property type="project" value="TreeGrafter"/>
</dbReference>
<accession>A0AAD9IG55</accession>
<dbReference type="GO" id="GO:0005634">
    <property type="term" value="C:nucleus"/>
    <property type="evidence" value="ECO:0007669"/>
    <property type="project" value="TreeGrafter"/>
</dbReference>
<feature type="region of interest" description="Disordered" evidence="1">
    <location>
        <begin position="263"/>
        <end position="304"/>
    </location>
</feature>
<feature type="domain" description="HTH myb-type" evidence="3">
    <location>
        <begin position="7"/>
        <end position="54"/>
    </location>
</feature>
<dbReference type="InterPro" id="IPR009057">
    <property type="entry name" value="Homeodomain-like_sf"/>
</dbReference>
<dbReference type="Pfam" id="PF13921">
    <property type="entry name" value="Myb_DNA-bind_6"/>
    <property type="match status" value="1"/>
</dbReference>
<dbReference type="Proteomes" id="UP001255856">
    <property type="component" value="Unassembled WGS sequence"/>
</dbReference>
<dbReference type="InterPro" id="IPR017930">
    <property type="entry name" value="Myb_dom"/>
</dbReference>
<keyword evidence="5" id="KW-1185">Reference proteome</keyword>